<keyword evidence="3" id="KW-0833">Ubl conjugation pathway</keyword>
<dbReference type="STRING" id="3827.A0A1S3EIM8"/>
<feature type="compositionally biased region" description="Basic and acidic residues" evidence="4">
    <location>
        <begin position="223"/>
        <end position="240"/>
    </location>
</feature>
<evidence type="ECO:0000256" key="2">
    <source>
        <dbReference type="ARBA" id="ARBA00009993"/>
    </source>
</evidence>
<dbReference type="InterPro" id="IPR036296">
    <property type="entry name" value="SKP1-like_dim_sf"/>
</dbReference>
<dbReference type="GO" id="GO:0009867">
    <property type="term" value="P:jasmonic acid mediated signaling pathway"/>
    <property type="evidence" value="ECO:0007669"/>
    <property type="project" value="UniProtKB-ARBA"/>
</dbReference>
<evidence type="ECO:0000256" key="3">
    <source>
        <dbReference type="ARBA" id="ARBA00022786"/>
    </source>
</evidence>
<feature type="region of interest" description="Disordered" evidence="4">
    <location>
        <begin position="200"/>
        <end position="248"/>
    </location>
</feature>
<reference evidence="7" key="1">
    <citation type="submission" date="2025-08" db="UniProtKB">
        <authorList>
            <consortium name="RefSeq"/>
        </authorList>
    </citation>
    <scope>IDENTIFICATION</scope>
    <source>
        <tissue evidence="7">Etiolated seedlings</tissue>
    </source>
</reference>
<dbReference type="AlphaFoldDB" id="A0A1S3EIM8"/>
<sequence>MESYIWLQTADGFCEQIEEPVAMFCPMICREVVQNGMGYSKSFAVSLPHCVTTKILNLILDYCRFYQVIERSEEERKIFEENLLSNDTKTLCELGTAAECLQLTPLVDLTCDALGQQVEGKTPQEISEIFHLHDSLDEEVKLVPPIYMTGYSRVKFVTKFYARKRQQLKERNILKDVEVEQELKDERSIDELLSFINGDQDGDTKGTTTNKNKKKNKRKKQKAKDLSQKNTIENHNKENFDNALEASSSKHSEMQDVIDVDDLDPSLMAEIDSALIKRVFVYIGKWKTSSED</sequence>
<evidence type="ECO:0000259" key="5">
    <source>
        <dbReference type="Pfam" id="PF01466"/>
    </source>
</evidence>
<evidence type="ECO:0000313" key="7">
    <source>
        <dbReference type="RefSeq" id="XP_012575685.1"/>
    </source>
</evidence>
<dbReference type="OrthoDB" id="1452416at2759"/>
<evidence type="ECO:0000313" key="6">
    <source>
        <dbReference type="Proteomes" id="UP000087171"/>
    </source>
</evidence>
<dbReference type="InterPro" id="IPR011333">
    <property type="entry name" value="SKP1/BTB/POZ_sf"/>
</dbReference>
<protein>
    <submittedName>
        <fullName evidence="7">SKP1-like protein 21</fullName>
    </submittedName>
</protein>
<feature type="domain" description="SKP1 component dimerisation" evidence="5">
    <location>
        <begin position="105"/>
        <end position="134"/>
    </location>
</feature>
<accession>A0A1S3EIM8</accession>
<dbReference type="SUPFAM" id="SSF54695">
    <property type="entry name" value="POZ domain"/>
    <property type="match status" value="1"/>
</dbReference>
<evidence type="ECO:0000256" key="1">
    <source>
        <dbReference type="ARBA" id="ARBA00004906"/>
    </source>
</evidence>
<proteinExistence type="inferred from homology"/>
<dbReference type="RefSeq" id="XP_012575685.1">
    <property type="nucleotide sequence ID" value="XM_012720231.2"/>
</dbReference>
<organism evidence="6 7">
    <name type="scientific">Cicer arietinum</name>
    <name type="common">Chickpea</name>
    <name type="synonym">Garbanzo</name>
    <dbReference type="NCBI Taxonomy" id="3827"/>
    <lineage>
        <taxon>Eukaryota</taxon>
        <taxon>Viridiplantae</taxon>
        <taxon>Streptophyta</taxon>
        <taxon>Embryophyta</taxon>
        <taxon>Tracheophyta</taxon>
        <taxon>Spermatophyta</taxon>
        <taxon>Magnoliopsida</taxon>
        <taxon>eudicotyledons</taxon>
        <taxon>Gunneridae</taxon>
        <taxon>Pentapetalae</taxon>
        <taxon>rosids</taxon>
        <taxon>fabids</taxon>
        <taxon>Fabales</taxon>
        <taxon>Fabaceae</taxon>
        <taxon>Papilionoideae</taxon>
        <taxon>50 kb inversion clade</taxon>
        <taxon>NPAAA clade</taxon>
        <taxon>Hologalegina</taxon>
        <taxon>IRL clade</taxon>
        <taxon>Cicereae</taxon>
        <taxon>Cicer</taxon>
    </lineage>
</organism>
<dbReference type="UniPathway" id="UPA00143"/>
<dbReference type="SMART" id="SM00512">
    <property type="entry name" value="Skp1"/>
    <property type="match status" value="1"/>
</dbReference>
<comment type="similarity">
    <text evidence="2">Belongs to the SKP1 family.</text>
</comment>
<dbReference type="Gene3D" id="3.30.710.10">
    <property type="entry name" value="Potassium Channel Kv1.1, Chain A"/>
    <property type="match status" value="1"/>
</dbReference>
<name>A0A1S3EIM8_CICAR</name>
<comment type="pathway">
    <text evidence="1">Protein modification; protein ubiquitination.</text>
</comment>
<dbReference type="GO" id="GO:0016567">
    <property type="term" value="P:protein ubiquitination"/>
    <property type="evidence" value="ECO:0007669"/>
    <property type="project" value="UniProtKB-UniPathway"/>
</dbReference>
<dbReference type="InterPro" id="IPR016897">
    <property type="entry name" value="SKP1"/>
</dbReference>
<dbReference type="PANTHER" id="PTHR11165">
    <property type="entry name" value="SKP1"/>
    <property type="match status" value="1"/>
</dbReference>
<feature type="compositionally biased region" description="Basic residues" evidence="4">
    <location>
        <begin position="211"/>
        <end position="222"/>
    </location>
</feature>
<dbReference type="Pfam" id="PF01466">
    <property type="entry name" value="Skp1"/>
    <property type="match status" value="1"/>
</dbReference>
<dbReference type="Proteomes" id="UP000087171">
    <property type="component" value="Unplaced"/>
</dbReference>
<gene>
    <name evidence="7" type="primary">LOC101493727</name>
</gene>
<evidence type="ECO:0000256" key="4">
    <source>
        <dbReference type="SAM" id="MobiDB-lite"/>
    </source>
</evidence>
<dbReference type="SUPFAM" id="SSF81382">
    <property type="entry name" value="Skp1 dimerisation domain-like"/>
    <property type="match status" value="1"/>
</dbReference>
<dbReference type="InterPro" id="IPR016072">
    <property type="entry name" value="Skp1_comp_dimer"/>
</dbReference>
<keyword evidence="6" id="KW-1185">Reference proteome</keyword>
<dbReference type="InterPro" id="IPR001232">
    <property type="entry name" value="SKP1-like"/>
</dbReference>
<dbReference type="GO" id="GO:0006511">
    <property type="term" value="P:ubiquitin-dependent protein catabolic process"/>
    <property type="evidence" value="ECO:0007669"/>
    <property type="project" value="InterPro"/>
</dbReference>